<dbReference type="EMBL" id="JH793332">
    <property type="protein sequence ID" value="ELQ41270.1"/>
    <property type="molecule type" value="Genomic_DNA"/>
</dbReference>
<proteinExistence type="predicted"/>
<reference evidence="1" key="1">
    <citation type="journal article" date="2012" name="PLoS Genet.">
        <title>Comparative analysis of the genomes of two field isolates of the rice blast fungus Magnaporthe oryzae.</title>
        <authorList>
            <person name="Xue M."/>
            <person name="Yang J."/>
            <person name="Li Z."/>
            <person name="Hu S."/>
            <person name="Yao N."/>
            <person name="Dean R.A."/>
            <person name="Zhao W."/>
            <person name="Shen M."/>
            <person name="Zhang H."/>
            <person name="Li C."/>
            <person name="Liu L."/>
            <person name="Cao L."/>
            <person name="Xu X."/>
            <person name="Xing Y."/>
            <person name="Hsiang T."/>
            <person name="Zhang Z."/>
            <person name="Xu J.R."/>
            <person name="Peng Y.L."/>
        </authorList>
    </citation>
    <scope>NUCLEOTIDE SEQUENCE</scope>
    <source>
        <strain evidence="1">Y34</strain>
    </source>
</reference>
<sequence>MWHPVFAAPAGTVGQAHSREDVILGIGVLLMPAFEEVCKRDRIVVGRISKQIGERPGSLFVLL</sequence>
<organism evidence="1">
    <name type="scientific">Pyricularia oryzae (strain Y34)</name>
    <name type="common">Rice blast fungus</name>
    <name type="synonym">Magnaporthe oryzae</name>
    <dbReference type="NCBI Taxonomy" id="1143189"/>
    <lineage>
        <taxon>Eukaryota</taxon>
        <taxon>Fungi</taxon>
        <taxon>Dikarya</taxon>
        <taxon>Ascomycota</taxon>
        <taxon>Pezizomycotina</taxon>
        <taxon>Sordariomycetes</taxon>
        <taxon>Sordariomycetidae</taxon>
        <taxon>Magnaporthales</taxon>
        <taxon>Pyriculariaceae</taxon>
        <taxon>Pyricularia</taxon>
    </lineage>
</organism>
<protein>
    <submittedName>
        <fullName evidence="1">Uncharacterized protein</fullName>
    </submittedName>
</protein>
<gene>
    <name evidence="1" type="ORF">OOU_Y34scaffold00288g18</name>
</gene>
<accession>A0AA97P3C6</accession>
<name>A0AA97P3C6_PYRO3</name>
<evidence type="ECO:0000313" key="1">
    <source>
        <dbReference type="EMBL" id="ELQ41270.1"/>
    </source>
</evidence>
<dbReference type="Proteomes" id="UP000011086">
    <property type="component" value="Unassembled WGS sequence"/>
</dbReference>
<dbReference type="AlphaFoldDB" id="A0AA97P3C6"/>